<dbReference type="PROSITE" id="PS50850">
    <property type="entry name" value="MFS"/>
    <property type="match status" value="1"/>
</dbReference>
<keyword evidence="10" id="KW-1185">Reference proteome</keyword>
<dbReference type="PANTHER" id="PTHR23514">
    <property type="entry name" value="BYPASS OF STOP CODON PROTEIN 6"/>
    <property type="match status" value="1"/>
</dbReference>
<proteinExistence type="inferred from homology"/>
<organism evidence="9 10">
    <name type="scientific">Bdellovibrio svalbardensis</name>
    <dbReference type="NCBI Taxonomy" id="2972972"/>
    <lineage>
        <taxon>Bacteria</taxon>
        <taxon>Pseudomonadati</taxon>
        <taxon>Bdellovibrionota</taxon>
        <taxon>Bdellovibrionia</taxon>
        <taxon>Bdellovibrionales</taxon>
        <taxon>Pseudobdellovibrionaceae</taxon>
        <taxon>Bdellovibrio</taxon>
    </lineage>
</organism>
<keyword evidence="6 7" id="KW-0472">Membrane</keyword>
<feature type="transmembrane region" description="Helical" evidence="7">
    <location>
        <begin position="70"/>
        <end position="88"/>
    </location>
</feature>
<feature type="transmembrane region" description="Helical" evidence="7">
    <location>
        <begin position="277"/>
        <end position="303"/>
    </location>
</feature>
<comment type="caution">
    <text evidence="9">The sequence shown here is derived from an EMBL/GenBank/DDBJ whole genome shotgun (WGS) entry which is preliminary data.</text>
</comment>
<feature type="transmembrane region" description="Helical" evidence="7">
    <location>
        <begin position="94"/>
        <end position="117"/>
    </location>
</feature>
<dbReference type="InterPro" id="IPR036259">
    <property type="entry name" value="MFS_trans_sf"/>
</dbReference>
<comment type="similarity">
    <text evidence="2">Belongs to the major facilitator superfamily.</text>
</comment>
<evidence type="ECO:0000313" key="9">
    <source>
        <dbReference type="EMBL" id="MDG0817783.1"/>
    </source>
</evidence>
<evidence type="ECO:0000256" key="2">
    <source>
        <dbReference type="ARBA" id="ARBA00008335"/>
    </source>
</evidence>
<evidence type="ECO:0000313" key="10">
    <source>
        <dbReference type="Proteomes" id="UP001152321"/>
    </source>
</evidence>
<feature type="transmembrane region" description="Helical" evidence="7">
    <location>
        <begin position="157"/>
        <end position="177"/>
    </location>
</feature>
<protein>
    <submittedName>
        <fullName evidence="9">MFS transporter</fullName>
    </submittedName>
</protein>
<evidence type="ECO:0000256" key="4">
    <source>
        <dbReference type="ARBA" id="ARBA00022692"/>
    </source>
</evidence>
<feature type="transmembrane region" description="Helical" evidence="7">
    <location>
        <begin position="129"/>
        <end position="151"/>
    </location>
</feature>
<evidence type="ECO:0000256" key="5">
    <source>
        <dbReference type="ARBA" id="ARBA00022989"/>
    </source>
</evidence>
<reference evidence="9" key="1">
    <citation type="submission" date="2022-08" db="EMBL/GenBank/DDBJ databases">
        <title>Novel Bdellovibrio Species Isolated from Svalbard: Designation Bdellovibrio svalbardensis.</title>
        <authorList>
            <person name="Mitchell R.J."/>
            <person name="Choi S.Y."/>
        </authorList>
    </citation>
    <scope>NUCLEOTIDE SEQUENCE</scope>
    <source>
        <strain evidence="9">PAP01</strain>
    </source>
</reference>
<dbReference type="SUPFAM" id="SSF103473">
    <property type="entry name" value="MFS general substrate transporter"/>
    <property type="match status" value="1"/>
</dbReference>
<feature type="domain" description="Major facilitator superfamily (MFS) profile" evidence="8">
    <location>
        <begin position="5"/>
        <end position="384"/>
    </location>
</feature>
<dbReference type="EMBL" id="JANRMI010000004">
    <property type="protein sequence ID" value="MDG0817783.1"/>
    <property type="molecule type" value="Genomic_DNA"/>
</dbReference>
<feature type="transmembrane region" description="Helical" evidence="7">
    <location>
        <begin position="323"/>
        <end position="343"/>
    </location>
</feature>
<evidence type="ECO:0000256" key="1">
    <source>
        <dbReference type="ARBA" id="ARBA00004127"/>
    </source>
</evidence>
<dbReference type="Pfam" id="PF07690">
    <property type="entry name" value="MFS_1"/>
    <property type="match status" value="1"/>
</dbReference>
<accession>A0ABT6DLV4</accession>
<dbReference type="InterPro" id="IPR051788">
    <property type="entry name" value="MFS_Transporter"/>
</dbReference>
<dbReference type="InterPro" id="IPR011701">
    <property type="entry name" value="MFS"/>
</dbReference>
<feature type="transmembrane region" description="Helical" evidence="7">
    <location>
        <begin position="245"/>
        <end position="265"/>
    </location>
</feature>
<evidence type="ECO:0000256" key="7">
    <source>
        <dbReference type="SAM" id="Phobius"/>
    </source>
</evidence>
<comment type="subcellular location">
    <subcellularLocation>
        <location evidence="1">Endomembrane system</location>
        <topology evidence="1">Multi-pass membrane protein</topology>
    </subcellularLocation>
</comment>
<keyword evidence="4 7" id="KW-0812">Transmembrane</keyword>
<feature type="transmembrane region" description="Helical" evidence="7">
    <location>
        <begin position="207"/>
        <end position="225"/>
    </location>
</feature>
<dbReference type="RefSeq" id="WP_277579254.1">
    <property type="nucleotide sequence ID" value="NZ_JANRMI010000004.1"/>
</dbReference>
<evidence type="ECO:0000256" key="3">
    <source>
        <dbReference type="ARBA" id="ARBA00022448"/>
    </source>
</evidence>
<dbReference type="Proteomes" id="UP001152321">
    <property type="component" value="Unassembled WGS sequence"/>
</dbReference>
<gene>
    <name evidence="9" type="ORF">NWE73_15485</name>
</gene>
<dbReference type="PANTHER" id="PTHR23514:SF3">
    <property type="entry name" value="BYPASS OF STOP CODON PROTEIN 6"/>
    <property type="match status" value="1"/>
</dbReference>
<dbReference type="InterPro" id="IPR020846">
    <property type="entry name" value="MFS_dom"/>
</dbReference>
<keyword evidence="3" id="KW-0813">Transport</keyword>
<feature type="transmembrane region" description="Helical" evidence="7">
    <location>
        <begin position="355"/>
        <end position="377"/>
    </location>
</feature>
<sequence>MIWPYIFISYFSLFVFGLCDNVRGPLFPEILKAFAISDSMGSWMYALSSISGFISSYLARHLLRRYDRRFVLQGGAIALIISMLGMAASLNFWFFLVFSFFFGLSLGIVGLIPNVLVPLGSSSEKKQQLLAGLHAMYGVASLLSPLLAAGIEWLTGSWRWTFVVATIAPLGLLFYSFHSSHKDLHKKSEHSREHHHRNRKMNLKPQLFLALMVSFCVAAEIMISSRLALYMRRAWNYDMEQSSLYVTYFFVCMLIGRTMFAIVRFPTSIRNQLSISAASSAVMILLGINVHPLFLAGVGFTVAPFYPMSISWISSKFPHDLDAAVSYMMTTDSVMLVVMHLLVGKITDSAGISNALYLGPLFLLLSFLLTNTFEYFFERKPSAE</sequence>
<evidence type="ECO:0000259" key="8">
    <source>
        <dbReference type="PROSITE" id="PS50850"/>
    </source>
</evidence>
<evidence type="ECO:0000256" key="6">
    <source>
        <dbReference type="ARBA" id="ARBA00023136"/>
    </source>
</evidence>
<name>A0ABT6DLV4_9BACT</name>
<keyword evidence="5 7" id="KW-1133">Transmembrane helix</keyword>
<feature type="transmembrane region" description="Helical" evidence="7">
    <location>
        <begin position="43"/>
        <end position="63"/>
    </location>
</feature>
<dbReference type="Gene3D" id="1.20.1250.20">
    <property type="entry name" value="MFS general substrate transporter like domains"/>
    <property type="match status" value="2"/>
</dbReference>